<dbReference type="AlphaFoldDB" id="A0A8B8A5P6"/>
<gene>
    <name evidence="11 12 13 14" type="primary">LOC110991243</name>
</gene>
<dbReference type="RefSeq" id="XP_022112235.1">
    <property type="nucleotide sequence ID" value="XM_022256543.1"/>
</dbReference>
<dbReference type="Proteomes" id="UP000694845">
    <property type="component" value="Unplaced"/>
</dbReference>
<evidence type="ECO:0000256" key="2">
    <source>
        <dbReference type="ARBA" id="ARBA00022723"/>
    </source>
</evidence>
<dbReference type="RefSeq" id="XP_022112236.1">
    <property type="nucleotide sequence ID" value="XM_022256544.1"/>
</dbReference>
<dbReference type="GO" id="GO:1900075">
    <property type="term" value="P:positive regulation of neuromuscular synaptic transmission"/>
    <property type="evidence" value="ECO:0007669"/>
    <property type="project" value="TreeGrafter"/>
</dbReference>
<feature type="repeat" description="TPR" evidence="8">
    <location>
        <begin position="123"/>
        <end position="156"/>
    </location>
</feature>
<dbReference type="RefSeq" id="XP_022112232.1">
    <property type="nucleotide sequence ID" value="XM_022256540.1"/>
</dbReference>
<evidence type="ECO:0000256" key="6">
    <source>
        <dbReference type="ARBA" id="ARBA00022833"/>
    </source>
</evidence>
<evidence type="ECO:0000256" key="7">
    <source>
        <dbReference type="PROSITE-ProRule" id="PRU00175"/>
    </source>
</evidence>
<dbReference type="GO" id="GO:0031594">
    <property type="term" value="C:neuromuscular junction"/>
    <property type="evidence" value="ECO:0007669"/>
    <property type="project" value="TreeGrafter"/>
</dbReference>
<dbReference type="PRINTS" id="PR00217">
    <property type="entry name" value="POSTSYNAPTIC"/>
</dbReference>
<dbReference type="Pfam" id="PF10579">
    <property type="entry name" value="Rapsyn_N"/>
    <property type="match status" value="1"/>
</dbReference>
<dbReference type="OMA" id="ALRCSHI"/>
<keyword evidence="2" id="KW-0479">Metal-binding</keyword>
<evidence type="ECO:0000313" key="11">
    <source>
        <dbReference type="RefSeq" id="XP_022112232.1"/>
    </source>
</evidence>
<dbReference type="OrthoDB" id="10040854at2759"/>
<evidence type="ECO:0000256" key="4">
    <source>
        <dbReference type="ARBA" id="ARBA00022771"/>
    </source>
</evidence>
<dbReference type="GO" id="GO:0005737">
    <property type="term" value="C:cytoplasm"/>
    <property type="evidence" value="ECO:0007669"/>
    <property type="project" value="UniProtKB-ARBA"/>
</dbReference>
<dbReference type="Gene3D" id="1.25.40.10">
    <property type="entry name" value="Tetratricopeptide repeat domain"/>
    <property type="match status" value="3"/>
</dbReference>
<dbReference type="RefSeq" id="XP_022112233.1">
    <property type="nucleotide sequence ID" value="XM_022256541.1"/>
</dbReference>
<keyword evidence="6" id="KW-0862">Zinc</keyword>
<dbReference type="GO" id="GO:0007271">
    <property type="term" value="P:synaptic transmission, cholinergic"/>
    <property type="evidence" value="ECO:0007669"/>
    <property type="project" value="TreeGrafter"/>
</dbReference>
<dbReference type="SUPFAM" id="SSF57850">
    <property type="entry name" value="RING/U-box"/>
    <property type="match status" value="1"/>
</dbReference>
<dbReference type="InterPro" id="IPR019734">
    <property type="entry name" value="TPR_rpt"/>
</dbReference>
<evidence type="ECO:0000256" key="1">
    <source>
        <dbReference type="ARBA" id="ARBA00007295"/>
    </source>
</evidence>
<name>A0A8B8A5P6_ACAPL</name>
<evidence type="ECO:0000256" key="5">
    <source>
        <dbReference type="ARBA" id="ARBA00022803"/>
    </source>
</evidence>
<sequence>MGQRAAKQQIEKGLKLYNDTQQEQAVRKWKAALGKVGDKKRLRFVILGHLALAYGDWGDYREMLGYSIQQIDIANELDELELRAEAYLNLARANEKLCEYHKAMSYARHSMNNTASQEDPLVGPIHLCLGNANLGFGHFQQALENFDKALKMAIKTGDRGLECNTYGDLAEVYISLKDYDKALRYTVKASELVRCRGQEWSPKLRTIVQLNLATPYRKLGKMDLAMDYCEEAMKMALQLNDRAIQARCLCIFADIHRMRGDCERAYPRYESSLSIAVEVGDRLGQLQVLSGMAKTLVLMKHFQKALDVNTQALDIASAIGNKMCMLRSHWLMHQLHRALGNTKASQQHASAFDCCLRDLSLYCGVCHEVIGSRQDSLNVLSCCHIFHARCAETSTFKARGCPNCKKVLTIPIFV</sequence>
<evidence type="ECO:0000256" key="3">
    <source>
        <dbReference type="ARBA" id="ARBA00022737"/>
    </source>
</evidence>
<dbReference type="Pfam" id="PF13424">
    <property type="entry name" value="TPR_12"/>
    <property type="match status" value="2"/>
</dbReference>
<dbReference type="PROSITE" id="PS50089">
    <property type="entry name" value="ZF_RING_2"/>
    <property type="match status" value="1"/>
</dbReference>
<dbReference type="InterPro" id="IPR052480">
    <property type="entry name" value="RAPsyn"/>
</dbReference>
<reference evidence="11 12" key="1">
    <citation type="submission" date="2025-04" db="UniProtKB">
        <authorList>
            <consortium name="RefSeq"/>
        </authorList>
    </citation>
    <scope>IDENTIFICATION</scope>
</reference>
<keyword evidence="3" id="KW-0677">Repeat</keyword>
<dbReference type="Gene3D" id="3.30.40.10">
    <property type="entry name" value="Zinc/RING finger domain, C3HC4 (zinc finger)"/>
    <property type="match status" value="1"/>
</dbReference>
<dbReference type="KEGG" id="aplc:110991243"/>
<evidence type="ECO:0000313" key="12">
    <source>
        <dbReference type="RefSeq" id="XP_022112233.1"/>
    </source>
</evidence>
<proteinExistence type="inferred from homology"/>
<dbReference type="InterPro" id="IPR013083">
    <property type="entry name" value="Znf_RING/FYVE/PHD"/>
</dbReference>
<dbReference type="GO" id="GO:0008270">
    <property type="term" value="F:zinc ion binding"/>
    <property type="evidence" value="ECO:0007669"/>
    <property type="project" value="UniProtKB-KW"/>
</dbReference>
<dbReference type="Pfam" id="PF13181">
    <property type="entry name" value="TPR_8"/>
    <property type="match status" value="1"/>
</dbReference>
<dbReference type="InterPro" id="IPR001237">
    <property type="entry name" value="Postsynaptic"/>
</dbReference>
<dbReference type="SUPFAM" id="SSF48452">
    <property type="entry name" value="TPR-like"/>
    <property type="match status" value="3"/>
</dbReference>
<dbReference type="GO" id="GO:0005886">
    <property type="term" value="C:plasma membrane"/>
    <property type="evidence" value="ECO:0007669"/>
    <property type="project" value="TreeGrafter"/>
</dbReference>
<organism evidence="10 13">
    <name type="scientific">Acanthaster planci</name>
    <name type="common">Crown-of-thorns starfish</name>
    <dbReference type="NCBI Taxonomy" id="133434"/>
    <lineage>
        <taxon>Eukaryota</taxon>
        <taxon>Metazoa</taxon>
        <taxon>Echinodermata</taxon>
        <taxon>Eleutherozoa</taxon>
        <taxon>Asterozoa</taxon>
        <taxon>Asteroidea</taxon>
        <taxon>Valvatacea</taxon>
        <taxon>Valvatida</taxon>
        <taxon>Acanthasteridae</taxon>
        <taxon>Acanthaster</taxon>
    </lineage>
</organism>
<evidence type="ECO:0000256" key="8">
    <source>
        <dbReference type="PROSITE-ProRule" id="PRU00339"/>
    </source>
</evidence>
<feature type="domain" description="RING-type" evidence="9">
    <location>
        <begin position="363"/>
        <end position="405"/>
    </location>
</feature>
<protein>
    <submittedName>
        <fullName evidence="11 12">43 kDa receptor-associated protein of the synapse-like isoform X1</fullName>
    </submittedName>
</protein>
<dbReference type="GO" id="GO:0033130">
    <property type="term" value="F:acetylcholine receptor binding"/>
    <property type="evidence" value="ECO:0007669"/>
    <property type="project" value="InterPro"/>
</dbReference>
<accession>A0A8B8A5P6</accession>
<dbReference type="GO" id="GO:0043495">
    <property type="term" value="F:protein-membrane adaptor activity"/>
    <property type="evidence" value="ECO:0007669"/>
    <property type="project" value="InterPro"/>
</dbReference>
<dbReference type="SMART" id="SM00028">
    <property type="entry name" value="TPR"/>
    <property type="match status" value="7"/>
</dbReference>
<keyword evidence="5 8" id="KW-0802">TPR repeat</keyword>
<dbReference type="SMART" id="SM00184">
    <property type="entry name" value="RING"/>
    <property type="match status" value="1"/>
</dbReference>
<dbReference type="PANTHER" id="PTHR46574:SF1">
    <property type="entry name" value="43 KDA RECEPTOR-ASSOCIATED PROTEIN OF THE SYNAPSE"/>
    <property type="match status" value="1"/>
</dbReference>
<keyword evidence="4 7" id="KW-0863">Zinc-finger</keyword>
<comment type="similarity">
    <text evidence="1">Belongs to the RAPsyn family.</text>
</comment>
<evidence type="ECO:0000313" key="13">
    <source>
        <dbReference type="RefSeq" id="XP_022112235.1"/>
    </source>
</evidence>
<dbReference type="InterPro" id="IPR001841">
    <property type="entry name" value="Znf_RING"/>
</dbReference>
<dbReference type="PROSITE" id="PS50005">
    <property type="entry name" value="TPR"/>
    <property type="match status" value="1"/>
</dbReference>
<keyword evidence="10" id="KW-1185">Reference proteome</keyword>
<dbReference type="PANTHER" id="PTHR46574">
    <property type="entry name" value="43 KDA RECEPTOR-ASSOCIATED PROTEIN OF THE SYNAPSE"/>
    <property type="match status" value="1"/>
</dbReference>
<dbReference type="InterPro" id="IPR011990">
    <property type="entry name" value="TPR-like_helical_dom_sf"/>
</dbReference>
<dbReference type="GeneID" id="110991243"/>
<evidence type="ECO:0000313" key="10">
    <source>
        <dbReference type="Proteomes" id="UP000694845"/>
    </source>
</evidence>
<evidence type="ECO:0000313" key="14">
    <source>
        <dbReference type="RefSeq" id="XP_022112236.1"/>
    </source>
</evidence>
<dbReference type="InterPro" id="IPR019568">
    <property type="entry name" value="Rapsyn_myristoylation/link_N"/>
</dbReference>
<evidence type="ECO:0000259" key="9">
    <source>
        <dbReference type="PROSITE" id="PS50089"/>
    </source>
</evidence>